<dbReference type="CDD" id="cd03135">
    <property type="entry name" value="GATase1_DJ-1"/>
    <property type="match status" value="1"/>
</dbReference>
<dbReference type="KEGG" id="sdl:Sdel_0623"/>
<dbReference type="PANTHER" id="PTHR48094:SF12">
    <property type="entry name" value="PARKINSON DISEASE PROTEIN 7 HOMOLOG"/>
    <property type="match status" value="1"/>
</dbReference>
<dbReference type="Pfam" id="PF01965">
    <property type="entry name" value="DJ-1_PfpI"/>
    <property type="match status" value="1"/>
</dbReference>
<dbReference type="InterPro" id="IPR002818">
    <property type="entry name" value="DJ-1/PfpI"/>
</dbReference>
<protein>
    <submittedName>
        <fullName evidence="3">DJ-1 family protein</fullName>
    </submittedName>
</protein>
<evidence type="ECO:0000256" key="1">
    <source>
        <dbReference type="ARBA" id="ARBA00022737"/>
    </source>
</evidence>
<organism evidence="3 4">
    <name type="scientific">Sulfurospirillum deleyianum (strain ATCC 51133 / DSM 6946 / 5175)</name>
    <dbReference type="NCBI Taxonomy" id="525898"/>
    <lineage>
        <taxon>Bacteria</taxon>
        <taxon>Pseudomonadati</taxon>
        <taxon>Campylobacterota</taxon>
        <taxon>Epsilonproteobacteria</taxon>
        <taxon>Campylobacterales</taxon>
        <taxon>Sulfurospirillaceae</taxon>
        <taxon>Sulfurospirillum</taxon>
    </lineage>
</organism>
<dbReference type="OrthoDB" id="9792284at2"/>
<dbReference type="InterPro" id="IPR006287">
    <property type="entry name" value="DJ-1"/>
</dbReference>
<gene>
    <name evidence="3" type="ordered locus">Sdel_0623</name>
</gene>
<dbReference type="Gene3D" id="3.40.50.880">
    <property type="match status" value="1"/>
</dbReference>
<dbReference type="FunFam" id="3.40.50.880:FF:000015">
    <property type="entry name" value="Protein DJ-1 homolog C"/>
    <property type="match status" value="1"/>
</dbReference>
<keyword evidence="1" id="KW-0677">Repeat</keyword>
<reference evidence="4" key="1">
    <citation type="submission" date="2009-11" db="EMBL/GenBank/DDBJ databases">
        <title>The complete genome of Sulfurospirillum deleyianum DSM 6946.</title>
        <authorList>
            <consortium name="US DOE Joint Genome Institute (JGI-PGF)"/>
            <person name="Lucas S."/>
            <person name="Copeland A."/>
            <person name="Lapidus A."/>
            <person name="Glavina del Rio T."/>
            <person name="Dalin E."/>
            <person name="Tice H."/>
            <person name="Bruce D."/>
            <person name="Goodwin L."/>
            <person name="Pitluck S."/>
            <person name="Kyrpides N."/>
            <person name="Mavromatis K."/>
            <person name="Ivanova N."/>
            <person name="Ovchinnikova G."/>
            <person name="Munk A.C."/>
            <person name="Lu M."/>
            <person name="Brettin T."/>
            <person name="Detter J.C."/>
            <person name="Han C."/>
            <person name="Tapia R."/>
            <person name="Larimer F."/>
            <person name="Land M."/>
            <person name="Hauser L."/>
            <person name="Markowitz V."/>
            <person name="Cheng J.F."/>
            <person name="Hugenholtz P."/>
            <person name="Woyke T."/>
            <person name="Wu D."/>
            <person name="Aumann P."/>
            <person name="Schneider S."/>
            <person name="Lang E."/>
            <person name="Spring S."/>
            <person name="Klenk H.P."/>
            <person name="Eisen J.A."/>
        </authorList>
    </citation>
    <scope>NUCLEOTIDE SEQUENCE [LARGE SCALE GENOMIC DNA]</scope>
    <source>
        <strain evidence="4">ATCC 51133 / DSM 6946 / 5175</strain>
    </source>
</reference>
<dbReference type="AlphaFoldDB" id="D1B042"/>
<dbReference type="EMBL" id="CP001816">
    <property type="protein sequence ID" value="ACZ11659.1"/>
    <property type="molecule type" value="Genomic_DNA"/>
</dbReference>
<dbReference type="HOGENOM" id="CLU_000445_44_2_7"/>
<keyword evidence="4" id="KW-1185">Reference proteome</keyword>
<dbReference type="InterPro" id="IPR050325">
    <property type="entry name" value="Prot/Nucl_acid_deglycase"/>
</dbReference>
<accession>D1B042</accession>
<dbReference type="GO" id="GO:0005737">
    <property type="term" value="C:cytoplasm"/>
    <property type="evidence" value="ECO:0007669"/>
    <property type="project" value="UniProtKB-ARBA"/>
</dbReference>
<evidence type="ECO:0000313" key="4">
    <source>
        <dbReference type="Proteomes" id="UP000002222"/>
    </source>
</evidence>
<dbReference type="eggNOG" id="COG0693">
    <property type="taxonomic scope" value="Bacteria"/>
</dbReference>
<dbReference type="NCBIfam" id="TIGR01383">
    <property type="entry name" value="not_thiJ"/>
    <property type="match status" value="1"/>
</dbReference>
<feature type="domain" description="DJ-1/PfpI" evidence="2">
    <location>
        <begin position="3"/>
        <end position="165"/>
    </location>
</feature>
<name>D1B042_SULD5</name>
<dbReference type="Proteomes" id="UP000002222">
    <property type="component" value="Chromosome"/>
</dbReference>
<dbReference type="RefSeq" id="WP_012856425.1">
    <property type="nucleotide sequence ID" value="NC_013512.1"/>
</dbReference>
<reference evidence="3 4" key="2">
    <citation type="journal article" date="2010" name="Stand. Genomic Sci.">
        <title>Complete genome sequence of Sulfurospirillum deleyianum type strain (5175).</title>
        <authorList>
            <person name="Sikorski J."/>
            <person name="Lapidus A."/>
            <person name="Copeland A."/>
            <person name="Glavina Del Rio T."/>
            <person name="Nolan M."/>
            <person name="Lucas S."/>
            <person name="Chen F."/>
            <person name="Tice H."/>
            <person name="Cheng J.F."/>
            <person name="Saunders E."/>
            <person name="Bruce D."/>
            <person name="Goodwin L."/>
            <person name="Pitluck S."/>
            <person name="Ovchinnikova G."/>
            <person name="Pati A."/>
            <person name="Ivanova N."/>
            <person name="Mavromatis K."/>
            <person name="Chen A."/>
            <person name="Palaniappan K."/>
            <person name="Chain P."/>
            <person name="Land M."/>
            <person name="Hauser L."/>
            <person name="Chang Y.J."/>
            <person name="Jeffries C.D."/>
            <person name="Brettin T."/>
            <person name="Detter J.C."/>
            <person name="Han C."/>
            <person name="Rohde M."/>
            <person name="Lang E."/>
            <person name="Spring S."/>
            <person name="Goker M."/>
            <person name="Bristow J."/>
            <person name="Eisen J.A."/>
            <person name="Markowitz V."/>
            <person name="Hugenholtz P."/>
            <person name="Kyrpides N.C."/>
            <person name="Klenk H.P."/>
        </authorList>
    </citation>
    <scope>NUCLEOTIDE SEQUENCE [LARGE SCALE GENOMIC DNA]</scope>
    <source>
        <strain evidence="4">ATCC 51133 / DSM 6946 / 5175</strain>
    </source>
</reference>
<sequence>MHKKVIVPLAEGFEEIEALSIVDILRRANVEVSIAALESLHVKGAHGVIVVADAFLADMDASTYDMIALPGGLPGATNLAKDATLQGILKAFDAKKKAIAAICAAPYALHTAGVLKKRYTCYPGFHTNIAHEGYDASKRVVVDENITTSQGPSTAMLFALSLVEQLCGKGVREQLAKDLLLG</sequence>
<dbReference type="PANTHER" id="PTHR48094">
    <property type="entry name" value="PROTEIN/NUCLEIC ACID DEGLYCASE DJ-1-RELATED"/>
    <property type="match status" value="1"/>
</dbReference>
<evidence type="ECO:0000259" key="2">
    <source>
        <dbReference type="Pfam" id="PF01965"/>
    </source>
</evidence>
<dbReference type="InterPro" id="IPR029062">
    <property type="entry name" value="Class_I_gatase-like"/>
</dbReference>
<dbReference type="SUPFAM" id="SSF52317">
    <property type="entry name" value="Class I glutamine amidotransferase-like"/>
    <property type="match status" value="1"/>
</dbReference>
<proteinExistence type="predicted"/>
<evidence type="ECO:0000313" key="3">
    <source>
        <dbReference type="EMBL" id="ACZ11659.1"/>
    </source>
</evidence>
<dbReference type="STRING" id="525898.Sdel_0623"/>